<comment type="caution">
    <text evidence="2">The sequence shown here is derived from an EMBL/GenBank/DDBJ whole genome shotgun (WGS) entry which is preliminary data.</text>
</comment>
<evidence type="ECO:0000313" key="2">
    <source>
        <dbReference type="EMBL" id="MFC0395125.1"/>
    </source>
</evidence>
<dbReference type="Gene3D" id="1.25.40.10">
    <property type="entry name" value="Tetratricopeptide repeat domain"/>
    <property type="match status" value="1"/>
</dbReference>
<sequence length="264" mass="30233">MPRAKNEHNNSLNFGAKARCRLLFRHVFATMHEMLDDIMVHYPHAAFEQKKQYTEQLSMLKSISDTFIEEWLQFEEKMADFREQQLDAADKPVQEQQKGQSAQPHASGCIQTASASSPPNLISLSTTDSNGQEIPAIMKGQGYFKLFMFRHAAEHFQEAVNCAPDNNGARLFLAMTYMHLQEWLEAQRHFQLLVELTDHPKWQALGYNALGCIQAVRMNLEQAERYFLKAHETDPAFTDPLSNLNSCRQHDQGHLSLYFGSGQL</sequence>
<dbReference type="EMBL" id="JBHLVF010000041">
    <property type="protein sequence ID" value="MFC0395125.1"/>
    <property type="molecule type" value="Genomic_DNA"/>
</dbReference>
<accession>A0ABV6JJV6</accession>
<feature type="compositionally biased region" description="Polar residues" evidence="1">
    <location>
        <begin position="94"/>
        <end position="115"/>
    </location>
</feature>
<dbReference type="InterPro" id="IPR019734">
    <property type="entry name" value="TPR_rpt"/>
</dbReference>
<dbReference type="RefSeq" id="WP_204816258.1">
    <property type="nucleotide sequence ID" value="NZ_JANHOF010000001.1"/>
</dbReference>
<organism evidence="2 3">
    <name type="scientific">Paenibacillus mendelii</name>
    <dbReference type="NCBI Taxonomy" id="206163"/>
    <lineage>
        <taxon>Bacteria</taxon>
        <taxon>Bacillati</taxon>
        <taxon>Bacillota</taxon>
        <taxon>Bacilli</taxon>
        <taxon>Bacillales</taxon>
        <taxon>Paenibacillaceae</taxon>
        <taxon>Paenibacillus</taxon>
    </lineage>
</organism>
<name>A0ABV6JJV6_9BACL</name>
<keyword evidence="3" id="KW-1185">Reference proteome</keyword>
<feature type="region of interest" description="Disordered" evidence="1">
    <location>
        <begin position="89"/>
        <end position="115"/>
    </location>
</feature>
<reference evidence="2 3" key="1">
    <citation type="submission" date="2024-09" db="EMBL/GenBank/DDBJ databases">
        <authorList>
            <person name="Sun Q."/>
            <person name="Mori K."/>
        </authorList>
    </citation>
    <scope>NUCLEOTIDE SEQUENCE [LARGE SCALE GENOMIC DNA]</scope>
    <source>
        <strain evidence="2 3">CCM 4839</strain>
    </source>
</reference>
<evidence type="ECO:0000313" key="3">
    <source>
        <dbReference type="Proteomes" id="UP001589818"/>
    </source>
</evidence>
<dbReference type="SUPFAM" id="SSF48452">
    <property type="entry name" value="TPR-like"/>
    <property type="match status" value="1"/>
</dbReference>
<proteinExistence type="predicted"/>
<gene>
    <name evidence="2" type="ORF">ACFFJ8_27635</name>
</gene>
<evidence type="ECO:0008006" key="4">
    <source>
        <dbReference type="Google" id="ProtNLM"/>
    </source>
</evidence>
<protein>
    <recommendedName>
        <fullName evidence="4">Tetratricopeptide repeat protein</fullName>
    </recommendedName>
</protein>
<dbReference type="SMART" id="SM00028">
    <property type="entry name" value="TPR"/>
    <property type="match status" value="3"/>
</dbReference>
<dbReference type="InterPro" id="IPR011990">
    <property type="entry name" value="TPR-like_helical_dom_sf"/>
</dbReference>
<evidence type="ECO:0000256" key="1">
    <source>
        <dbReference type="SAM" id="MobiDB-lite"/>
    </source>
</evidence>
<dbReference type="Proteomes" id="UP001589818">
    <property type="component" value="Unassembled WGS sequence"/>
</dbReference>